<keyword evidence="1" id="KW-0472">Membrane</keyword>
<name>A0AA36GY42_CYLNA</name>
<evidence type="ECO:0000313" key="3">
    <source>
        <dbReference type="Proteomes" id="UP001176961"/>
    </source>
</evidence>
<feature type="transmembrane region" description="Helical" evidence="1">
    <location>
        <begin position="122"/>
        <end position="145"/>
    </location>
</feature>
<feature type="transmembrane region" description="Helical" evidence="1">
    <location>
        <begin position="175"/>
        <end position="199"/>
    </location>
</feature>
<keyword evidence="1" id="KW-1133">Transmembrane helix</keyword>
<feature type="transmembrane region" description="Helical" evidence="1">
    <location>
        <begin position="211"/>
        <end position="233"/>
    </location>
</feature>
<evidence type="ECO:0000256" key="1">
    <source>
        <dbReference type="SAM" id="Phobius"/>
    </source>
</evidence>
<organism evidence="2 3">
    <name type="scientific">Cylicocyclus nassatus</name>
    <name type="common">Nematode worm</name>
    <dbReference type="NCBI Taxonomy" id="53992"/>
    <lineage>
        <taxon>Eukaryota</taxon>
        <taxon>Metazoa</taxon>
        <taxon>Ecdysozoa</taxon>
        <taxon>Nematoda</taxon>
        <taxon>Chromadorea</taxon>
        <taxon>Rhabditida</taxon>
        <taxon>Rhabditina</taxon>
        <taxon>Rhabditomorpha</taxon>
        <taxon>Strongyloidea</taxon>
        <taxon>Strongylidae</taxon>
        <taxon>Cylicocyclus</taxon>
    </lineage>
</organism>
<feature type="transmembrane region" description="Helical" evidence="1">
    <location>
        <begin position="78"/>
        <end position="102"/>
    </location>
</feature>
<evidence type="ECO:0000313" key="2">
    <source>
        <dbReference type="EMBL" id="CAJ0600520.1"/>
    </source>
</evidence>
<dbReference type="Gene3D" id="1.20.1070.10">
    <property type="entry name" value="Rhodopsin 7-helix transmembrane proteins"/>
    <property type="match status" value="1"/>
</dbReference>
<accession>A0AA36GY42</accession>
<dbReference type="Proteomes" id="UP001176961">
    <property type="component" value="Unassembled WGS sequence"/>
</dbReference>
<dbReference type="GO" id="GO:0016020">
    <property type="term" value="C:membrane"/>
    <property type="evidence" value="ECO:0007669"/>
    <property type="project" value="TreeGrafter"/>
</dbReference>
<sequence length="287" mass="32396">MADVYTLLDFNFVGCIRKSELINDFFWAHRGLVANYMFLSGYYGIYLRCVGITLISVQRFVAVCHGRTIAGKLMEETPLVVFVIVHWLTALLMIMPFATSFSVTFDSEENLAMIAPEQESKIANMVTILSAIILFLISATCYIFVVAHVIKSRLSNESTNQAGNNSIMSRRELGLTIQVTGLMIALLLVFIYNIGQFIINQNPRSVLRTVWILFHPIMNIGLSCIHPWTCFIFNSELRSKILKILRCGQSTKVHSSKFDEENMYILLLQARNGSGLTFSSGMAVPRR</sequence>
<proteinExistence type="predicted"/>
<keyword evidence="3" id="KW-1185">Reference proteome</keyword>
<dbReference type="SUPFAM" id="SSF81321">
    <property type="entry name" value="Family A G protein-coupled receptor-like"/>
    <property type="match status" value="1"/>
</dbReference>
<keyword evidence="1" id="KW-0812">Transmembrane</keyword>
<dbReference type="PANTHER" id="PTHR24224">
    <property type="entry name" value="CARDIOACCELERATORY PEPTIDE RECEPTOR-RELATED"/>
    <property type="match status" value="1"/>
</dbReference>
<dbReference type="InterPro" id="IPR019426">
    <property type="entry name" value="7TM_GPCR_serpentine_rcpt_Srv"/>
</dbReference>
<dbReference type="PANTHER" id="PTHR24224:SF17">
    <property type="entry name" value="G-PROTEIN COUPLED RECEPTORS FAMILY 1 PROFILE DOMAIN-CONTAINING PROTEIN"/>
    <property type="match status" value="1"/>
</dbReference>
<gene>
    <name evidence="2" type="ORF">CYNAS_LOCUS12503</name>
</gene>
<protein>
    <recommendedName>
        <fullName evidence="4">G-protein coupled receptors family 1 profile domain-containing protein</fullName>
    </recommendedName>
</protein>
<dbReference type="CDD" id="cd00637">
    <property type="entry name" value="7tm_classA_rhodopsin-like"/>
    <property type="match status" value="1"/>
</dbReference>
<comment type="caution">
    <text evidence="2">The sequence shown here is derived from an EMBL/GenBank/DDBJ whole genome shotgun (WGS) entry which is preliminary data.</text>
</comment>
<dbReference type="Pfam" id="PF10323">
    <property type="entry name" value="7TM_GPCR_Srv"/>
    <property type="match status" value="1"/>
</dbReference>
<dbReference type="AlphaFoldDB" id="A0AA36GY42"/>
<evidence type="ECO:0008006" key="4">
    <source>
        <dbReference type="Google" id="ProtNLM"/>
    </source>
</evidence>
<dbReference type="InterPro" id="IPR052665">
    <property type="entry name" value="Neuropeptide-GPCR"/>
</dbReference>
<dbReference type="EMBL" id="CATQJL010000223">
    <property type="protein sequence ID" value="CAJ0600520.1"/>
    <property type="molecule type" value="Genomic_DNA"/>
</dbReference>
<reference evidence="2" key="1">
    <citation type="submission" date="2023-07" db="EMBL/GenBank/DDBJ databases">
        <authorList>
            <consortium name="CYATHOMIX"/>
        </authorList>
    </citation>
    <scope>NUCLEOTIDE SEQUENCE</scope>
    <source>
        <strain evidence="2">N/A</strain>
    </source>
</reference>
<feature type="transmembrane region" description="Helical" evidence="1">
    <location>
        <begin position="36"/>
        <end position="57"/>
    </location>
</feature>